<evidence type="ECO:0000256" key="4">
    <source>
        <dbReference type="ARBA" id="ARBA00022801"/>
    </source>
</evidence>
<evidence type="ECO:0000256" key="11">
    <source>
        <dbReference type="ARBA" id="ARBA00047984"/>
    </source>
</evidence>
<gene>
    <name evidence="18" type="primary">LOC107269897</name>
</gene>
<comment type="subcellular location">
    <subcellularLocation>
        <location evidence="1">Nucleus</location>
        <location evidence="1">Nucleolus</location>
    </subcellularLocation>
</comment>
<evidence type="ECO:0000256" key="10">
    <source>
        <dbReference type="ARBA" id="ARBA00044533"/>
    </source>
</evidence>
<dbReference type="RefSeq" id="XP_015599793.1">
    <property type="nucleotide sequence ID" value="XM_015744307.2"/>
</dbReference>
<proteinExistence type="inferred from homology"/>
<evidence type="ECO:0000256" key="6">
    <source>
        <dbReference type="ARBA" id="ARBA00022840"/>
    </source>
</evidence>
<evidence type="ECO:0000313" key="18">
    <source>
        <dbReference type="RefSeq" id="XP_015599793.1"/>
    </source>
</evidence>
<dbReference type="SMART" id="SM00490">
    <property type="entry name" value="HELICc"/>
    <property type="match status" value="1"/>
</dbReference>
<protein>
    <recommendedName>
        <fullName evidence="10">Probable ATP-dependent RNA helicase DDX52</fullName>
        <ecNumber evidence="2">3.6.4.13</ecNumber>
    </recommendedName>
</protein>
<evidence type="ECO:0000256" key="12">
    <source>
        <dbReference type="RuleBase" id="RU000492"/>
    </source>
</evidence>
<evidence type="ECO:0000256" key="13">
    <source>
        <dbReference type="SAM" id="Coils"/>
    </source>
</evidence>
<keyword evidence="17" id="KW-1185">Reference proteome</keyword>
<evidence type="ECO:0000256" key="3">
    <source>
        <dbReference type="ARBA" id="ARBA00022741"/>
    </source>
</evidence>
<dbReference type="InterPro" id="IPR027417">
    <property type="entry name" value="P-loop_NTPase"/>
</dbReference>
<reference evidence="18" key="1">
    <citation type="submission" date="2025-08" db="UniProtKB">
        <authorList>
            <consortium name="RefSeq"/>
        </authorList>
    </citation>
    <scope>IDENTIFICATION</scope>
</reference>
<comment type="catalytic activity">
    <reaction evidence="11">
        <text>ATP + H2O = ADP + phosphate + H(+)</text>
        <dbReference type="Rhea" id="RHEA:13065"/>
        <dbReference type="ChEBI" id="CHEBI:15377"/>
        <dbReference type="ChEBI" id="CHEBI:15378"/>
        <dbReference type="ChEBI" id="CHEBI:30616"/>
        <dbReference type="ChEBI" id="CHEBI:43474"/>
        <dbReference type="ChEBI" id="CHEBI:456216"/>
        <dbReference type="EC" id="3.6.4.13"/>
    </reaction>
</comment>
<feature type="region of interest" description="Disordered" evidence="14">
    <location>
        <begin position="524"/>
        <end position="617"/>
    </location>
</feature>
<keyword evidence="7" id="KW-0694">RNA-binding</keyword>
<feature type="domain" description="Helicase ATP-binding" evidence="15">
    <location>
        <begin position="173"/>
        <end position="351"/>
    </location>
</feature>
<evidence type="ECO:0000256" key="2">
    <source>
        <dbReference type="ARBA" id="ARBA00012552"/>
    </source>
</evidence>
<dbReference type="GeneID" id="107269897"/>
<dbReference type="PANTHER" id="PTHR47959:SF15">
    <property type="entry name" value="RNA HELICASE"/>
    <property type="match status" value="1"/>
</dbReference>
<evidence type="ECO:0000256" key="7">
    <source>
        <dbReference type="ARBA" id="ARBA00022884"/>
    </source>
</evidence>
<dbReference type="GO" id="GO:0003724">
    <property type="term" value="F:RNA helicase activity"/>
    <property type="evidence" value="ECO:0007669"/>
    <property type="project" value="UniProtKB-EC"/>
</dbReference>
<keyword evidence="6 12" id="KW-0067">ATP-binding</keyword>
<feature type="compositionally biased region" description="Basic and acidic residues" evidence="14">
    <location>
        <begin position="531"/>
        <end position="542"/>
    </location>
</feature>
<name>A0AAJ7FMY4_CEPCN</name>
<dbReference type="GO" id="GO:0030490">
    <property type="term" value="P:maturation of SSU-rRNA"/>
    <property type="evidence" value="ECO:0007669"/>
    <property type="project" value="InterPro"/>
</dbReference>
<evidence type="ECO:0000256" key="14">
    <source>
        <dbReference type="SAM" id="MobiDB-lite"/>
    </source>
</evidence>
<evidence type="ECO:0000256" key="9">
    <source>
        <dbReference type="ARBA" id="ARBA00024355"/>
    </source>
</evidence>
<dbReference type="KEGG" id="ccin:107269897"/>
<dbReference type="PROSITE" id="PS51192">
    <property type="entry name" value="HELICASE_ATP_BIND_1"/>
    <property type="match status" value="1"/>
</dbReference>
<evidence type="ECO:0000313" key="17">
    <source>
        <dbReference type="Proteomes" id="UP000694920"/>
    </source>
</evidence>
<organism evidence="17 18">
    <name type="scientific">Cephus cinctus</name>
    <name type="common">Wheat stem sawfly</name>
    <dbReference type="NCBI Taxonomy" id="211228"/>
    <lineage>
        <taxon>Eukaryota</taxon>
        <taxon>Metazoa</taxon>
        <taxon>Ecdysozoa</taxon>
        <taxon>Arthropoda</taxon>
        <taxon>Hexapoda</taxon>
        <taxon>Insecta</taxon>
        <taxon>Pterygota</taxon>
        <taxon>Neoptera</taxon>
        <taxon>Endopterygota</taxon>
        <taxon>Hymenoptera</taxon>
        <taxon>Cephoidea</taxon>
        <taxon>Cephidae</taxon>
        <taxon>Cephus</taxon>
    </lineage>
</organism>
<comment type="similarity">
    <text evidence="9">Belongs to the DEAD box helicase family. DDX52/ROK1 subfamily.</text>
</comment>
<dbReference type="GO" id="GO:0005730">
    <property type="term" value="C:nucleolus"/>
    <property type="evidence" value="ECO:0007669"/>
    <property type="project" value="UniProtKB-SubCell"/>
</dbReference>
<dbReference type="InterPro" id="IPR050079">
    <property type="entry name" value="DEAD_box_RNA_helicase"/>
</dbReference>
<accession>A0AAJ7FMY4</accession>
<dbReference type="GO" id="GO:0003723">
    <property type="term" value="F:RNA binding"/>
    <property type="evidence" value="ECO:0007669"/>
    <property type="project" value="UniProtKB-KW"/>
</dbReference>
<dbReference type="SMART" id="SM00487">
    <property type="entry name" value="DEXDc"/>
    <property type="match status" value="1"/>
</dbReference>
<dbReference type="Proteomes" id="UP000694920">
    <property type="component" value="Unplaced"/>
</dbReference>
<dbReference type="PROSITE" id="PS00039">
    <property type="entry name" value="DEAD_ATP_HELICASE"/>
    <property type="match status" value="1"/>
</dbReference>
<sequence>MDAHDLFKKLSVGTKFDMKRFRTDAQRFQFAKRPKERETVKVKIEKEDDDCLEPTKRLKLEDANEKQIEIRDTEETINALTLISGITVPQDGSKIKIKKQKKAMTEQKIMQLEQEKINQTRNQNRISVVGRHAPPPIESFSQLSTVHNVAQDLIQNLKTCGYEQPTPIQMQAIPIMLQNRQLLACAPTGSGKTAAFLLPIIHHLGGPQKKGFRAVVVCPTRELAKQTYRECVRLSEGRDFRIHIISKINQALTKYGPNSSQKYDILITTPNRLVFLLNQEPPAISLSNVEWLIVDEADKLFEDGVRGFRDQLDQISLACTNSNLRRAMFSATNTPAVTKWCRHNLKGLINVTVGQRNAATELVEQELLFVGNERGKLVAFRNIIQKGMSPPVLVFVQSKERAQELFNELIYDGINVDVIHADRTQTQRDNVVRCFREGKIWVLICTELMGRGIDFKGVNLVINYDFPPSAISYIHRIGRTGRAGHKGKALTFFTQEDTANLRSIAAIMRESGCEVPEYMLAMKKHSKKEKRKMEREAPKRDSISTIPTYEKQRREKQKKRREGSNRAKESQTVESNGDRIKENTGNKSESLTNIKKKKTSRIGQQIKKAGTRVGGSFSKTLKTNQKSISTKKVKQLKTTIKSAKKRTNINDENK</sequence>
<evidence type="ECO:0000259" key="15">
    <source>
        <dbReference type="PROSITE" id="PS51192"/>
    </source>
</evidence>
<dbReference type="GO" id="GO:0005829">
    <property type="term" value="C:cytosol"/>
    <property type="evidence" value="ECO:0007669"/>
    <property type="project" value="TreeGrafter"/>
</dbReference>
<dbReference type="PANTHER" id="PTHR47959">
    <property type="entry name" value="ATP-DEPENDENT RNA HELICASE RHLE-RELATED"/>
    <property type="match status" value="1"/>
</dbReference>
<feature type="coiled-coil region" evidence="13">
    <location>
        <begin position="95"/>
        <end position="122"/>
    </location>
</feature>
<dbReference type="PROSITE" id="PS51194">
    <property type="entry name" value="HELICASE_CTER"/>
    <property type="match status" value="1"/>
</dbReference>
<dbReference type="InterPro" id="IPR001650">
    <property type="entry name" value="Helicase_C-like"/>
</dbReference>
<dbReference type="Gene3D" id="3.40.50.300">
    <property type="entry name" value="P-loop containing nucleotide triphosphate hydrolases"/>
    <property type="match status" value="2"/>
</dbReference>
<dbReference type="EC" id="3.6.4.13" evidence="2"/>
<keyword evidence="8" id="KW-0539">Nucleus</keyword>
<dbReference type="GO" id="GO:0016787">
    <property type="term" value="F:hydrolase activity"/>
    <property type="evidence" value="ECO:0007669"/>
    <property type="project" value="UniProtKB-KW"/>
</dbReference>
<dbReference type="InterPro" id="IPR000629">
    <property type="entry name" value="RNA-helicase_DEAD-box_CS"/>
</dbReference>
<evidence type="ECO:0000256" key="8">
    <source>
        <dbReference type="ARBA" id="ARBA00023242"/>
    </source>
</evidence>
<dbReference type="CDD" id="cd17957">
    <property type="entry name" value="DEADc_DDX52"/>
    <property type="match status" value="1"/>
</dbReference>
<dbReference type="InterPro" id="IPR014001">
    <property type="entry name" value="Helicase_ATP-bd"/>
</dbReference>
<keyword evidence="13" id="KW-0175">Coiled coil</keyword>
<dbReference type="CTD" id="39979"/>
<evidence type="ECO:0000259" key="16">
    <source>
        <dbReference type="PROSITE" id="PS51194"/>
    </source>
</evidence>
<dbReference type="Pfam" id="PF00271">
    <property type="entry name" value="Helicase_C"/>
    <property type="match status" value="1"/>
</dbReference>
<dbReference type="InterPro" id="IPR011545">
    <property type="entry name" value="DEAD/DEAH_box_helicase_dom"/>
</dbReference>
<dbReference type="CDD" id="cd18787">
    <property type="entry name" value="SF2_C_DEAD"/>
    <property type="match status" value="1"/>
</dbReference>
<dbReference type="FunFam" id="3.40.50.300:FF:000759">
    <property type="entry name" value="probable ATP-dependent RNA helicase DDX52"/>
    <property type="match status" value="1"/>
</dbReference>
<keyword evidence="5 12" id="KW-0347">Helicase</keyword>
<dbReference type="SUPFAM" id="SSF52540">
    <property type="entry name" value="P-loop containing nucleoside triphosphate hydrolases"/>
    <property type="match status" value="1"/>
</dbReference>
<feature type="compositionally biased region" description="Basic and acidic residues" evidence="14">
    <location>
        <begin position="562"/>
        <end position="584"/>
    </location>
</feature>
<evidence type="ECO:0000256" key="1">
    <source>
        <dbReference type="ARBA" id="ARBA00004604"/>
    </source>
</evidence>
<keyword evidence="4 12" id="KW-0378">Hydrolase</keyword>
<dbReference type="GO" id="GO:0005524">
    <property type="term" value="F:ATP binding"/>
    <property type="evidence" value="ECO:0007669"/>
    <property type="project" value="UniProtKB-KW"/>
</dbReference>
<dbReference type="Pfam" id="PF00270">
    <property type="entry name" value="DEAD"/>
    <property type="match status" value="1"/>
</dbReference>
<keyword evidence="3 12" id="KW-0547">Nucleotide-binding</keyword>
<evidence type="ECO:0000256" key="5">
    <source>
        <dbReference type="ARBA" id="ARBA00022806"/>
    </source>
</evidence>
<dbReference type="AlphaFoldDB" id="A0AAJ7FMY4"/>
<dbReference type="InterPro" id="IPR044764">
    <property type="entry name" value="DDX52/Rok1_DEADc"/>
</dbReference>
<feature type="domain" description="Helicase C-terminal" evidence="16">
    <location>
        <begin position="362"/>
        <end position="523"/>
    </location>
</feature>